<evidence type="ECO:0000256" key="4">
    <source>
        <dbReference type="ARBA" id="ARBA00022692"/>
    </source>
</evidence>
<reference evidence="11 12" key="1">
    <citation type="submission" date="2008-12" db="EMBL/GenBank/DDBJ databases">
        <authorList>
            <person name="Fulton L."/>
            <person name="Clifton S."/>
            <person name="Fulton B."/>
            <person name="Xu J."/>
            <person name="Minx P."/>
            <person name="Pepin K.H."/>
            <person name="Johnson M."/>
            <person name="Bhonagiri V."/>
            <person name="Nash W.E."/>
            <person name="Mardis E.R."/>
            <person name="Wilson R.K."/>
        </authorList>
    </citation>
    <scope>NUCLEOTIDE SEQUENCE [LARGE SCALE GENOMIC DNA]</scope>
    <source>
        <strain evidence="11 12">DSM 14838</strain>
    </source>
</reference>
<dbReference type="PRINTS" id="PR00781">
    <property type="entry name" value="LIPOSIGPTASE"/>
</dbReference>
<evidence type="ECO:0000256" key="2">
    <source>
        <dbReference type="ARBA" id="ARBA00022475"/>
    </source>
</evidence>
<keyword evidence="5" id="KW-0064">Aspartyl protease</keyword>
<proteinExistence type="inferred from homology"/>
<keyword evidence="3" id="KW-0645">Protease</keyword>
<evidence type="ECO:0000313" key="12">
    <source>
        <dbReference type="Proteomes" id="UP000003711"/>
    </source>
</evidence>
<evidence type="ECO:0000313" key="11">
    <source>
        <dbReference type="EMBL" id="EEF89140.1"/>
    </source>
</evidence>
<gene>
    <name evidence="11" type="ORF">BACCELL_03227</name>
</gene>
<evidence type="ECO:0000256" key="7">
    <source>
        <dbReference type="ARBA" id="ARBA00022989"/>
    </source>
</evidence>
<dbReference type="GO" id="GO:0016020">
    <property type="term" value="C:membrane"/>
    <property type="evidence" value="ECO:0007669"/>
    <property type="project" value="InterPro"/>
</dbReference>
<protein>
    <submittedName>
        <fullName evidence="11">Putative signal peptidase II</fullName>
    </submittedName>
</protein>
<dbReference type="HOGENOM" id="CLU_1819776_0_0_10"/>
<keyword evidence="2" id="KW-1003">Cell membrane</keyword>
<dbReference type="InterPro" id="IPR001872">
    <property type="entry name" value="Peptidase_A8"/>
</dbReference>
<evidence type="ECO:0000256" key="3">
    <source>
        <dbReference type="ARBA" id="ARBA00022670"/>
    </source>
</evidence>
<sequence>MKNILSKGQLSILIVLGILILDQVIKIEVKTNMFYNESIHITDWFYLRFIENPGMAFGMQIVPKAIQTIARTIFAIAIGWYIVILIKARYKRGYIACVSLILAGAIGNIIDSIFYGVIFSKSTPTEISTFVPIGEGYTGWLH</sequence>
<evidence type="ECO:0000256" key="1">
    <source>
        <dbReference type="ARBA" id="ARBA00006139"/>
    </source>
</evidence>
<evidence type="ECO:0000256" key="9">
    <source>
        <dbReference type="RuleBase" id="RU004181"/>
    </source>
</evidence>
<feature type="transmembrane region" description="Helical" evidence="10">
    <location>
        <begin position="65"/>
        <end position="86"/>
    </location>
</feature>
<dbReference type="RefSeq" id="WP_007212583.1">
    <property type="nucleotide sequence ID" value="NZ_EQ973491.1"/>
</dbReference>
<keyword evidence="4 10" id="KW-0812">Transmembrane</keyword>
<dbReference type="EMBL" id="ACCH01000230">
    <property type="protein sequence ID" value="EEF89140.1"/>
    <property type="molecule type" value="Genomic_DNA"/>
</dbReference>
<feature type="non-terminal residue" evidence="11">
    <location>
        <position position="142"/>
    </location>
</feature>
<evidence type="ECO:0000256" key="8">
    <source>
        <dbReference type="ARBA" id="ARBA00023136"/>
    </source>
</evidence>
<dbReference type="PANTHER" id="PTHR33695">
    <property type="entry name" value="LIPOPROTEIN SIGNAL PEPTIDASE"/>
    <property type="match status" value="1"/>
</dbReference>
<organism evidence="11 12">
    <name type="scientific">Bacteroides cellulosilyticus DSM 14838</name>
    <dbReference type="NCBI Taxonomy" id="537012"/>
    <lineage>
        <taxon>Bacteria</taxon>
        <taxon>Pseudomonadati</taxon>
        <taxon>Bacteroidota</taxon>
        <taxon>Bacteroidia</taxon>
        <taxon>Bacteroidales</taxon>
        <taxon>Bacteroidaceae</taxon>
        <taxon>Bacteroides</taxon>
    </lineage>
</organism>
<keyword evidence="7 10" id="KW-1133">Transmembrane helix</keyword>
<dbReference type="Pfam" id="PF01252">
    <property type="entry name" value="Peptidase_A8"/>
    <property type="match status" value="1"/>
</dbReference>
<dbReference type="GO" id="GO:0006508">
    <property type="term" value="P:proteolysis"/>
    <property type="evidence" value="ECO:0007669"/>
    <property type="project" value="UniProtKB-KW"/>
</dbReference>
<evidence type="ECO:0000256" key="10">
    <source>
        <dbReference type="SAM" id="Phobius"/>
    </source>
</evidence>
<evidence type="ECO:0000256" key="6">
    <source>
        <dbReference type="ARBA" id="ARBA00022801"/>
    </source>
</evidence>
<keyword evidence="6" id="KW-0378">Hydrolase</keyword>
<dbReference type="Proteomes" id="UP000003711">
    <property type="component" value="Unassembled WGS sequence"/>
</dbReference>
<dbReference type="GO" id="GO:0004190">
    <property type="term" value="F:aspartic-type endopeptidase activity"/>
    <property type="evidence" value="ECO:0007669"/>
    <property type="project" value="UniProtKB-KW"/>
</dbReference>
<evidence type="ECO:0000256" key="5">
    <source>
        <dbReference type="ARBA" id="ARBA00022750"/>
    </source>
</evidence>
<dbReference type="AlphaFoldDB" id="E2NG05"/>
<dbReference type="PANTHER" id="PTHR33695:SF1">
    <property type="entry name" value="LIPOPROTEIN SIGNAL PEPTIDASE"/>
    <property type="match status" value="1"/>
</dbReference>
<accession>E2NG05</accession>
<comment type="caution">
    <text evidence="11">The sequence shown here is derived from an EMBL/GenBank/DDBJ whole genome shotgun (WGS) entry which is preliminary data.</text>
</comment>
<name>E2NG05_9BACE</name>
<keyword evidence="8 10" id="KW-0472">Membrane</keyword>
<feature type="transmembrane region" description="Helical" evidence="10">
    <location>
        <begin position="93"/>
        <end position="118"/>
    </location>
</feature>
<reference evidence="11 12" key="2">
    <citation type="submission" date="2009-01" db="EMBL/GenBank/DDBJ databases">
        <title>Draft genome sequence of Bacteroides cellulosilyticus (DSM 14838).</title>
        <authorList>
            <person name="Sudarsanam P."/>
            <person name="Ley R."/>
            <person name="Guruge J."/>
            <person name="Turnbaugh P.J."/>
            <person name="Mahowald M."/>
            <person name="Liep D."/>
            <person name="Gordon J."/>
        </authorList>
    </citation>
    <scope>NUCLEOTIDE SEQUENCE [LARGE SCALE GENOMIC DNA]</scope>
    <source>
        <strain evidence="11 12">DSM 14838</strain>
    </source>
</reference>
<comment type="similarity">
    <text evidence="1 9">Belongs to the peptidase A8 family.</text>
</comment>